<accession>A0A1V6PMP9</accession>
<dbReference type="Proteomes" id="UP000191522">
    <property type="component" value="Unassembled WGS sequence"/>
</dbReference>
<proteinExistence type="predicted"/>
<gene>
    <name evidence="2" type="ORF">PENDEC_c001G00476</name>
</gene>
<protein>
    <submittedName>
        <fullName evidence="2">Uncharacterized protein</fullName>
    </submittedName>
</protein>
<dbReference type="EMBL" id="MDYL01000001">
    <property type="protein sequence ID" value="OQD78278.1"/>
    <property type="molecule type" value="Genomic_DNA"/>
</dbReference>
<dbReference type="AlphaFoldDB" id="A0A1V6PMP9"/>
<evidence type="ECO:0000313" key="3">
    <source>
        <dbReference type="Proteomes" id="UP000191522"/>
    </source>
</evidence>
<reference evidence="3" key="1">
    <citation type="journal article" date="2017" name="Nat. Microbiol.">
        <title>Global analysis of biosynthetic gene clusters reveals vast potential of secondary metabolite production in Penicillium species.</title>
        <authorList>
            <person name="Nielsen J.C."/>
            <person name="Grijseels S."/>
            <person name="Prigent S."/>
            <person name="Ji B."/>
            <person name="Dainat J."/>
            <person name="Nielsen K.F."/>
            <person name="Frisvad J.C."/>
            <person name="Workman M."/>
            <person name="Nielsen J."/>
        </authorList>
    </citation>
    <scope>NUCLEOTIDE SEQUENCE [LARGE SCALE GENOMIC DNA]</scope>
    <source>
        <strain evidence="3">IBT 11843</strain>
    </source>
</reference>
<keyword evidence="3" id="KW-1185">Reference proteome</keyword>
<evidence type="ECO:0000313" key="2">
    <source>
        <dbReference type="EMBL" id="OQD78278.1"/>
    </source>
</evidence>
<name>A0A1V6PMP9_PENDC</name>
<comment type="caution">
    <text evidence="2">The sequence shown here is derived from an EMBL/GenBank/DDBJ whole genome shotgun (WGS) entry which is preliminary data.</text>
</comment>
<feature type="region of interest" description="Disordered" evidence="1">
    <location>
        <begin position="110"/>
        <end position="131"/>
    </location>
</feature>
<organism evidence="2 3">
    <name type="scientific">Penicillium decumbens</name>
    <dbReference type="NCBI Taxonomy" id="69771"/>
    <lineage>
        <taxon>Eukaryota</taxon>
        <taxon>Fungi</taxon>
        <taxon>Dikarya</taxon>
        <taxon>Ascomycota</taxon>
        <taxon>Pezizomycotina</taxon>
        <taxon>Eurotiomycetes</taxon>
        <taxon>Eurotiomycetidae</taxon>
        <taxon>Eurotiales</taxon>
        <taxon>Aspergillaceae</taxon>
        <taxon>Penicillium</taxon>
    </lineage>
</organism>
<sequence length="212" mass="24144">MVTVKRPPGWLELFSDNKSYFDPRSLEVHSTVAGWAQTSSRTLLITGFDPMPSDPVDRIYKKKSNKILPERCPSPGREFDFEPLQLEAVPTMRTPDNSLFGLRTRIRQNTVLGGEPPSAAREKRQRRPSISSDWTLCESEARDFGMFGNFEGTSYPGYIGNGISQDDWSEKAFSEDTLVEETDVKKLIMRVLKRKLTGAKKLCSKVRDKFHH</sequence>
<evidence type="ECO:0000256" key="1">
    <source>
        <dbReference type="SAM" id="MobiDB-lite"/>
    </source>
</evidence>